<protein>
    <submittedName>
        <fullName evidence="3">F-box domain-containing protein</fullName>
    </submittedName>
</protein>
<dbReference type="InterPro" id="IPR036047">
    <property type="entry name" value="F-box-like_dom_sf"/>
</dbReference>
<dbReference type="Gene3D" id="1.20.1280.50">
    <property type="match status" value="1"/>
</dbReference>
<name>A0A915HZF4_ROMCU</name>
<dbReference type="Pfam" id="PF12937">
    <property type="entry name" value="F-box-like"/>
    <property type="match status" value="1"/>
</dbReference>
<reference evidence="3" key="1">
    <citation type="submission" date="2022-11" db="UniProtKB">
        <authorList>
            <consortium name="WormBaseParasite"/>
        </authorList>
    </citation>
    <scope>IDENTIFICATION</scope>
</reference>
<organism evidence="2 3">
    <name type="scientific">Romanomermis culicivorax</name>
    <name type="common">Nematode worm</name>
    <dbReference type="NCBI Taxonomy" id="13658"/>
    <lineage>
        <taxon>Eukaryota</taxon>
        <taxon>Metazoa</taxon>
        <taxon>Ecdysozoa</taxon>
        <taxon>Nematoda</taxon>
        <taxon>Enoplea</taxon>
        <taxon>Dorylaimia</taxon>
        <taxon>Mermithida</taxon>
        <taxon>Mermithoidea</taxon>
        <taxon>Mermithidae</taxon>
        <taxon>Romanomermis</taxon>
    </lineage>
</organism>
<dbReference type="SMART" id="SM00256">
    <property type="entry name" value="FBOX"/>
    <property type="match status" value="1"/>
</dbReference>
<dbReference type="SUPFAM" id="SSF81383">
    <property type="entry name" value="F-box domain"/>
    <property type="match status" value="1"/>
</dbReference>
<dbReference type="SUPFAM" id="SSF52047">
    <property type="entry name" value="RNI-like"/>
    <property type="match status" value="1"/>
</dbReference>
<proteinExistence type="predicted"/>
<dbReference type="InterPro" id="IPR032675">
    <property type="entry name" value="LRR_dom_sf"/>
</dbReference>
<dbReference type="Gene3D" id="3.80.10.10">
    <property type="entry name" value="Ribonuclease Inhibitor"/>
    <property type="match status" value="1"/>
</dbReference>
<evidence type="ECO:0000259" key="1">
    <source>
        <dbReference type="PROSITE" id="PS50181"/>
    </source>
</evidence>
<feature type="domain" description="F-box" evidence="1">
    <location>
        <begin position="16"/>
        <end position="62"/>
    </location>
</feature>
<evidence type="ECO:0000313" key="2">
    <source>
        <dbReference type="Proteomes" id="UP000887565"/>
    </source>
</evidence>
<sequence length="315" mass="37354">MDFYKNYCGSIDNINQSGWSLLPGDILTSIFDRLPVKNKYRASMACRSWYQAFKSEHSWRTLCYNERTFTRKKFTMHTGWQRTTDHFRLKIFTSSRAAWIRTLYLQPDTLLFNFYEFLCVLTNFSEFYENVQHNPLEKMKAVFVNWNLKYHKEQHQESLGRFDEAREDKISQMPTLYGTGGRVLNQLDYFLSHLSSLQTLSLNNLLLTDADEIERFMQHLLEYFSDSMKILKIVNLSKKPFPLLHVGFFGNLRRLILTAQHLNDDSLLLLGQCSFLEHLTILQDENTVGNFDIDRKTWLQFYHIKPRVKVHLVCA</sequence>
<keyword evidence="2" id="KW-1185">Reference proteome</keyword>
<dbReference type="OMA" id="RVESANC"/>
<dbReference type="PROSITE" id="PS50181">
    <property type="entry name" value="FBOX"/>
    <property type="match status" value="1"/>
</dbReference>
<dbReference type="Proteomes" id="UP000887565">
    <property type="component" value="Unplaced"/>
</dbReference>
<dbReference type="InterPro" id="IPR001810">
    <property type="entry name" value="F-box_dom"/>
</dbReference>
<evidence type="ECO:0000313" key="3">
    <source>
        <dbReference type="WBParaSite" id="nRc.2.0.1.t06943-RA"/>
    </source>
</evidence>
<dbReference type="PANTHER" id="PTHR20872:SF1">
    <property type="entry name" value="F-BOX DOMAIN-CONTAINING PROTEIN"/>
    <property type="match status" value="1"/>
</dbReference>
<dbReference type="PANTHER" id="PTHR20872">
    <property type="match status" value="1"/>
</dbReference>
<dbReference type="WBParaSite" id="nRc.2.0.1.t06943-RA">
    <property type="protein sequence ID" value="nRc.2.0.1.t06943-RA"/>
    <property type="gene ID" value="nRc.2.0.1.g06943"/>
</dbReference>
<accession>A0A915HZF4</accession>
<dbReference type="AlphaFoldDB" id="A0A915HZF4"/>